<dbReference type="HOGENOM" id="CLU_097627_0_0_1"/>
<dbReference type="GeneID" id="6081954"/>
<name>B0DQU7_LACBS</name>
<evidence type="ECO:0000256" key="1">
    <source>
        <dbReference type="SAM" id="Coils"/>
    </source>
</evidence>
<dbReference type="AlphaFoldDB" id="B0DQU7"/>
<evidence type="ECO:0000313" key="3">
    <source>
        <dbReference type="EMBL" id="EDR03091.1"/>
    </source>
</evidence>
<evidence type="ECO:0000256" key="2">
    <source>
        <dbReference type="SAM" id="MobiDB-lite"/>
    </source>
</evidence>
<dbReference type="EMBL" id="DS547126">
    <property type="protein sequence ID" value="EDR03091.1"/>
    <property type="molecule type" value="Genomic_DNA"/>
</dbReference>
<dbReference type="RefSeq" id="XP_001886232.1">
    <property type="nucleotide sequence ID" value="XM_001886197.1"/>
</dbReference>
<accession>B0DQU7</accession>
<proteinExistence type="predicted"/>
<sequence length="249" mass="27797">MDSRQLPLASSSTATLVPHPFASSSTTLVPSSTDDVSAKEGLKRRKVSNSSLNADFDDPDQSPELPTFPTADVCDASSSFKPGNVDRAFFPLRVVGNLAFSRPPKAAKMNEKGEELRHSCLKLQSTHADAISASTLTLLKGRQVDLEEEAERLRKQRDKAVKSTANWYDQQCIKYKAHKDEVVLYKETKAHHRQTKHVSEMAMRSKIDMAIGGKESFPDGEKGKRRARDDFSLLSRFKTKSYRSTHLEV</sequence>
<evidence type="ECO:0000313" key="4">
    <source>
        <dbReference type="Proteomes" id="UP000001194"/>
    </source>
</evidence>
<dbReference type="KEGG" id="lbc:LACBIDRAFT_295344"/>
<protein>
    <submittedName>
        <fullName evidence="3">Predicted protein</fullName>
    </submittedName>
</protein>
<gene>
    <name evidence="3" type="ORF">LACBIDRAFT_295344</name>
</gene>
<dbReference type="OrthoDB" id="10409842at2759"/>
<keyword evidence="4" id="KW-1185">Reference proteome</keyword>
<feature type="region of interest" description="Disordered" evidence="2">
    <location>
        <begin position="1"/>
        <end position="70"/>
    </location>
</feature>
<feature type="compositionally biased region" description="Polar residues" evidence="2">
    <location>
        <begin position="22"/>
        <end position="35"/>
    </location>
</feature>
<organism evidence="4">
    <name type="scientific">Laccaria bicolor (strain S238N-H82 / ATCC MYA-4686)</name>
    <name type="common">Bicoloured deceiver</name>
    <name type="synonym">Laccaria laccata var. bicolor</name>
    <dbReference type="NCBI Taxonomy" id="486041"/>
    <lineage>
        <taxon>Eukaryota</taxon>
        <taxon>Fungi</taxon>
        <taxon>Dikarya</taxon>
        <taxon>Basidiomycota</taxon>
        <taxon>Agaricomycotina</taxon>
        <taxon>Agaricomycetes</taxon>
        <taxon>Agaricomycetidae</taxon>
        <taxon>Agaricales</taxon>
        <taxon>Agaricineae</taxon>
        <taxon>Hydnangiaceae</taxon>
        <taxon>Laccaria</taxon>
    </lineage>
</organism>
<dbReference type="Proteomes" id="UP000001194">
    <property type="component" value="Unassembled WGS sequence"/>
</dbReference>
<feature type="coiled-coil region" evidence="1">
    <location>
        <begin position="136"/>
        <end position="163"/>
    </location>
</feature>
<dbReference type="InParanoid" id="B0DQU7"/>
<keyword evidence="1" id="KW-0175">Coiled coil</keyword>
<reference evidence="3 4" key="1">
    <citation type="journal article" date="2008" name="Nature">
        <title>The genome of Laccaria bicolor provides insights into mycorrhizal symbiosis.</title>
        <authorList>
            <person name="Martin F."/>
            <person name="Aerts A."/>
            <person name="Ahren D."/>
            <person name="Brun A."/>
            <person name="Danchin E.G.J."/>
            <person name="Duchaussoy F."/>
            <person name="Gibon J."/>
            <person name="Kohler A."/>
            <person name="Lindquist E."/>
            <person name="Pereda V."/>
            <person name="Salamov A."/>
            <person name="Shapiro H.J."/>
            <person name="Wuyts J."/>
            <person name="Blaudez D."/>
            <person name="Buee M."/>
            <person name="Brokstein P."/>
            <person name="Canbaeck B."/>
            <person name="Cohen D."/>
            <person name="Courty P.E."/>
            <person name="Coutinho P.M."/>
            <person name="Delaruelle C."/>
            <person name="Detter J.C."/>
            <person name="Deveau A."/>
            <person name="DiFazio S."/>
            <person name="Duplessis S."/>
            <person name="Fraissinet-Tachet L."/>
            <person name="Lucic E."/>
            <person name="Frey-Klett P."/>
            <person name="Fourrey C."/>
            <person name="Feussner I."/>
            <person name="Gay G."/>
            <person name="Grimwood J."/>
            <person name="Hoegger P.J."/>
            <person name="Jain P."/>
            <person name="Kilaru S."/>
            <person name="Labbe J."/>
            <person name="Lin Y.C."/>
            <person name="Legue V."/>
            <person name="Le Tacon F."/>
            <person name="Marmeisse R."/>
            <person name="Melayah D."/>
            <person name="Montanini B."/>
            <person name="Muratet M."/>
            <person name="Nehls U."/>
            <person name="Niculita-Hirzel H."/>
            <person name="Oudot-Le Secq M.P."/>
            <person name="Peter M."/>
            <person name="Quesneville H."/>
            <person name="Rajashekar B."/>
            <person name="Reich M."/>
            <person name="Rouhier N."/>
            <person name="Schmutz J."/>
            <person name="Yin T."/>
            <person name="Chalot M."/>
            <person name="Henrissat B."/>
            <person name="Kuees U."/>
            <person name="Lucas S."/>
            <person name="Van de Peer Y."/>
            <person name="Podila G.K."/>
            <person name="Polle A."/>
            <person name="Pukkila P.J."/>
            <person name="Richardson P.M."/>
            <person name="Rouze P."/>
            <person name="Sanders I.R."/>
            <person name="Stajich J.E."/>
            <person name="Tunlid A."/>
            <person name="Tuskan G."/>
            <person name="Grigoriev I.V."/>
        </authorList>
    </citation>
    <scope>NUCLEOTIDE SEQUENCE [LARGE SCALE GENOMIC DNA]</scope>
    <source>
        <strain evidence="4">S238N-H82 / ATCC MYA-4686</strain>
    </source>
</reference>